<name>A0A512H8E8_9PROT</name>
<keyword evidence="6" id="KW-1185">Reference proteome</keyword>
<evidence type="ECO:0000256" key="2">
    <source>
        <dbReference type="ARBA" id="ARBA00022741"/>
    </source>
</evidence>
<dbReference type="InterPro" id="IPR027417">
    <property type="entry name" value="P-loop_NTPase"/>
</dbReference>
<dbReference type="GO" id="GO:0016887">
    <property type="term" value="F:ATP hydrolysis activity"/>
    <property type="evidence" value="ECO:0007669"/>
    <property type="project" value="InterPro"/>
</dbReference>
<dbReference type="Pfam" id="PF00005">
    <property type="entry name" value="ABC_tran"/>
    <property type="match status" value="1"/>
</dbReference>
<keyword evidence="3 5" id="KW-0067">ATP-binding</keyword>
<comment type="similarity">
    <text evidence="1">Belongs to the ABC transporter superfamily.</text>
</comment>
<protein>
    <submittedName>
        <fullName evidence="5">ABC transporter ATP-binding protein</fullName>
    </submittedName>
</protein>
<evidence type="ECO:0000313" key="5">
    <source>
        <dbReference type="EMBL" id="GEO81723.1"/>
    </source>
</evidence>
<dbReference type="GO" id="GO:0044874">
    <property type="term" value="P:lipoprotein localization to outer membrane"/>
    <property type="evidence" value="ECO:0007669"/>
    <property type="project" value="TreeGrafter"/>
</dbReference>
<comment type="caution">
    <text evidence="5">The sequence shown here is derived from an EMBL/GenBank/DDBJ whole genome shotgun (WGS) entry which is preliminary data.</text>
</comment>
<dbReference type="GO" id="GO:0005524">
    <property type="term" value="F:ATP binding"/>
    <property type="evidence" value="ECO:0007669"/>
    <property type="project" value="UniProtKB-KW"/>
</dbReference>
<evidence type="ECO:0000256" key="3">
    <source>
        <dbReference type="ARBA" id="ARBA00022840"/>
    </source>
</evidence>
<keyword evidence="2" id="KW-0547">Nucleotide-binding</keyword>
<dbReference type="InterPro" id="IPR003593">
    <property type="entry name" value="AAA+_ATPase"/>
</dbReference>
<dbReference type="SMART" id="SM00382">
    <property type="entry name" value="AAA"/>
    <property type="match status" value="1"/>
</dbReference>
<evidence type="ECO:0000259" key="4">
    <source>
        <dbReference type="PROSITE" id="PS50893"/>
    </source>
</evidence>
<dbReference type="AlphaFoldDB" id="A0A512H8E8"/>
<dbReference type="EMBL" id="BJZO01000046">
    <property type="protein sequence ID" value="GEO81723.1"/>
    <property type="molecule type" value="Genomic_DNA"/>
</dbReference>
<dbReference type="InterPro" id="IPR003439">
    <property type="entry name" value="ABC_transporter-like_ATP-bd"/>
</dbReference>
<gene>
    <name evidence="5" type="ORF">ROR02_18540</name>
</gene>
<dbReference type="SUPFAM" id="SSF52540">
    <property type="entry name" value="P-loop containing nucleoside triphosphate hydrolases"/>
    <property type="match status" value="1"/>
</dbReference>
<dbReference type="PROSITE" id="PS50893">
    <property type="entry name" value="ABC_TRANSPORTER_2"/>
    <property type="match status" value="1"/>
</dbReference>
<organism evidence="5 6">
    <name type="scientific">Pararhodospirillum oryzae</name>
    <dbReference type="NCBI Taxonomy" id="478448"/>
    <lineage>
        <taxon>Bacteria</taxon>
        <taxon>Pseudomonadati</taxon>
        <taxon>Pseudomonadota</taxon>
        <taxon>Alphaproteobacteria</taxon>
        <taxon>Rhodospirillales</taxon>
        <taxon>Rhodospirillaceae</taxon>
        <taxon>Pararhodospirillum</taxon>
    </lineage>
</organism>
<dbReference type="Gene3D" id="3.40.50.300">
    <property type="entry name" value="P-loop containing nucleotide triphosphate hydrolases"/>
    <property type="match status" value="1"/>
</dbReference>
<evidence type="ECO:0000313" key="6">
    <source>
        <dbReference type="Proteomes" id="UP000321567"/>
    </source>
</evidence>
<dbReference type="GO" id="GO:0005886">
    <property type="term" value="C:plasma membrane"/>
    <property type="evidence" value="ECO:0007669"/>
    <property type="project" value="TreeGrafter"/>
</dbReference>
<dbReference type="Proteomes" id="UP000321567">
    <property type="component" value="Unassembled WGS sequence"/>
</dbReference>
<dbReference type="OrthoDB" id="9802264at2"/>
<accession>A0A512H8E8</accession>
<proteinExistence type="inferred from homology"/>
<evidence type="ECO:0000256" key="1">
    <source>
        <dbReference type="ARBA" id="ARBA00005417"/>
    </source>
</evidence>
<dbReference type="InterPro" id="IPR015854">
    <property type="entry name" value="ABC_transpr_LolD-like"/>
</dbReference>
<sequence>MTALMTIKGLRKTRKSEDSLFSVVVPDLEVRPGDRLALVGESGCGKSTLIGLLALAMRPSSGQVFAVAGPDGARVLDVLEAWKRGQDDRLTAWRCALFGYVQQVGGLLPFLSVRQNLALPQALAGRKDPALLNELAARLGIQALLDRFPETLSVGQRQRVSVARALAHRPALILADEPTAALDRANAQEVMRLLVDQAIERRIALILATHDPALSASFGFETVEARCLPGGQTSFSRPLPSSDGGDA</sequence>
<dbReference type="InterPro" id="IPR017871">
    <property type="entry name" value="ABC_transporter-like_CS"/>
</dbReference>
<dbReference type="PANTHER" id="PTHR24220">
    <property type="entry name" value="IMPORT ATP-BINDING PROTEIN"/>
    <property type="match status" value="1"/>
</dbReference>
<reference evidence="5 6" key="1">
    <citation type="submission" date="2019-07" db="EMBL/GenBank/DDBJ databases">
        <title>Whole genome shotgun sequence of Rhodospirillum oryzae NBRC 107573.</title>
        <authorList>
            <person name="Hosoyama A."/>
            <person name="Uohara A."/>
            <person name="Ohji S."/>
            <person name="Ichikawa N."/>
        </authorList>
    </citation>
    <scope>NUCLEOTIDE SEQUENCE [LARGE SCALE GENOMIC DNA]</scope>
    <source>
        <strain evidence="5 6">NBRC 107573</strain>
    </source>
</reference>
<dbReference type="GO" id="GO:0089705">
    <property type="term" value="P:protein localization to outer membrane"/>
    <property type="evidence" value="ECO:0007669"/>
    <property type="project" value="TreeGrafter"/>
</dbReference>
<dbReference type="PROSITE" id="PS00211">
    <property type="entry name" value="ABC_TRANSPORTER_1"/>
    <property type="match status" value="1"/>
</dbReference>
<feature type="domain" description="ABC transporter" evidence="4">
    <location>
        <begin position="5"/>
        <end position="243"/>
    </location>
</feature>
<dbReference type="PANTHER" id="PTHR24220:SF689">
    <property type="entry name" value="LIPOPROTEIN-RELEASING SYSTEM ATP-BINDING PROTEIN LOLD"/>
    <property type="match status" value="1"/>
</dbReference>
<dbReference type="GO" id="GO:0022857">
    <property type="term" value="F:transmembrane transporter activity"/>
    <property type="evidence" value="ECO:0007669"/>
    <property type="project" value="TreeGrafter"/>
</dbReference>
<dbReference type="RefSeq" id="WP_147163751.1">
    <property type="nucleotide sequence ID" value="NZ_BJZO01000046.1"/>
</dbReference>